<dbReference type="Proteomes" id="UP000887566">
    <property type="component" value="Unplaced"/>
</dbReference>
<dbReference type="PANTHER" id="PTHR47219">
    <property type="entry name" value="RAB GTPASE-ACTIVATING PROTEIN 1-LIKE"/>
    <property type="match status" value="1"/>
</dbReference>
<dbReference type="FunFam" id="1.10.472.80:FF:000012">
    <property type="entry name" value="Small G protein signaling modulator 3"/>
    <property type="match status" value="1"/>
</dbReference>
<keyword evidence="5" id="KW-0863">Zinc-finger</keyword>
<keyword evidence="11" id="KW-1185">Reference proteome</keyword>
<dbReference type="CDD" id="cd17688">
    <property type="entry name" value="RUN_SGSM3"/>
    <property type="match status" value="1"/>
</dbReference>
<dbReference type="Pfam" id="PF00018">
    <property type="entry name" value="SH3_1"/>
    <property type="match status" value="1"/>
</dbReference>
<keyword evidence="5" id="KW-0862">Zinc</keyword>
<dbReference type="Pfam" id="PF15663">
    <property type="entry name" value="zf-CCCH_3"/>
    <property type="match status" value="1"/>
</dbReference>
<dbReference type="CDD" id="cd11813">
    <property type="entry name" value="SH3_SGSM3"/>
    <property type="match status" value="1"/>
</dbReference>
<evidence type="ECO:0000259" key="9">
    <source>
        <dbReference type="PROSITE" id="PS50103"/>
    </source>
</evidence>
<dbReference type="AlphaFoldDB" id="A0A914V1A7"/>
<evidence type="ECO:0000256" key="5">
    <source>
        <dbReference type="PROSITE-ProRule" id="PRU00723"/>
    </source>
</evidence>
<dbReference type="Pfam" id="PF02759">
    <property type="entry name" value="RUN"/>
    <property type="match status" value="1"/>
</dbReference>
<dbReference type="InterPro" id="IPR000195">
    <property type="entry name" value="Rab-GAP-TBC_dom"/>
</dbReference>
<dbReference type="InterPro" id="IPR035833">
    <property type="entry name" value="SGSM3_SH3"/>
</dbReference>
<feature type="zinc finger region" description="C3H1-type" evidence="5">
    <location>
        <begin position="826"/>
        <end position="848"/>
    </location>
</feature>
<dbReference type="InterPro" id="IPR001452">
    <property type="entry name" value="SH3_domain"/>
</dbReference>
<dbReference type="Gene3D" id="1.10.8.270">
    <property type="entry name" value="putative rabgap domain of human tbc1 domain family member 14 like domains"/>
    <property type="match status" value="1"/>
</dbReference>
<dbReference type="InterPro" id="IPR035969">
    <property type="entry name" value="Rab-GAP_TBC_sf"/>
</dbReference>
<keyword evidence="2 4" id="KW-0728">SH3 domain</keyword>
<proteinExistence type="inferred from homology"/>
<dbReference type="SMART" id="SM00326">
    <property type="entry name" value="SH3"/>
    <property type="match status" value="1"/>
</dbReference>
<evidence type="ECO:0000259" key="7">
    <source>
        <dbReference type="PROSITE" id="PS50002"/>
    </source>
</evidence>
<dbReference type="GO" id="GO:0031267">
    <property type="term" value="F:small GTPase binding"/>
    <property type="evidence" value="ECO:0007669"/>
    <property type="project" value="TreeGrafter"/>
</dbReference>
<evidence type="ECO:0000313" key="11">
    <source>
        <dbReference type="Proteomes" id="UP000887566"/>
    </source>
</evidence>
<feature type="domain" description="Rab-GAP TBC" evidence="8">
    <location>
        <begin position="153"/>
        <end position="345"/>
    </location>
</feature>
<dbReference type="GO" id="GO:0005096">
    <property type="term" value="F:GTPase activator activity"/>
    <property type="evidence" value="ECO:0007669"/>
    <property type="project" value="TreeGrafter"/>
</dbReference>
<evidence type="ECO:0000256" key="2">
    <source>
        <dbReference type="ARBA" id="ARBA00022443"/>
    </source>
</evidence>
<evidence type="ECO:0000256" key="4">
    <source>
        <dbReference type="PROSITE-ProRule" id="PRU00192"/>
    </source>
</evidence>
<dbReference type="Gene3D" id="1.20.58.900">
    <property type="match status" value="1"/>
</dbReference>
<keyword evidence="5" id="KW-0479">Metal-binding</keyword>
<feature type="domain" description="RUN" evidence="10">
    <location>
        <begin position="609"/>
        <end position="775"/>
    </location>
</feature>
<sequence length="942" mass="106753">MAKYKKGKDAKYADTLTEDDDDLEAAEQPALTIPEEEMAIAATTFGSGGRHSVGPFSAIHPAMCPQDVVALKAEDHSEYRWDEFGFRVEVEDGPEDSSSKILSVPFVEDPQQRLKWIAHLEFTHNQVVEELTWDKIEPMLPRSDKLGSMVTQGVPHSLRPFIWPRLCGATLKKRQAQFAYVDAVKHAATNEKPSVIRQIEKDLLRTMPNNVCFLNLRSNGVLRLRRVLRAIAYLYPDLGYCQGTGVIISSLLLFCDEEVVFWMMTTLIEDLLPAGYYSGSLLGLQADQRVLRQLVGSYLPDMDNILIEQDIEISLITLHWFLTIFASVLHMKILLRIWDVIFYEGTSAMFRITLAMFKLREADIKAAAGGENPSADLFNLLSQLPGKMEDAELILSTAASFTAVNDVLVNSLRKKQLAILMADQGMLVNVNSTHSTNLPKQRVQRRKLQRSKSLVQQIFEGPAAAMERWDDSDPKIKNIRQTELLVDLKDSILAICRHFITVDPTNHKEATLQAEYSAQSHAKDHERFLCGRREGRKRARALLDFERQEEDELGFRKNDIITILSERDEHCWVGELNGLRGWFPAKFVELLDERGKSYSAYGDDSVSSVINDLVRGNLSSALKGILEHGLKKSTVLAGPCHPWLFIEEVATKEVQRDFNSVYSRLVLCRTFRLDEDGKVLTPEELLYRAVQVINVSHDAAKSQMDVKLRSLICIGVNEQCLHLWFELLCCSPGQDAVRTKWYQSWSFVRSPAWVQIKCELRLLAQFSFNLNPDFELPPVVQSPGAKKLAEKIMGSGPMKMAFGADAADRPLKEGVVWLMMATVGDDCYFFYYSTCKKGNDCPFRHCTEALGTETVCTLWSKTGKCFKERCPFRHMKIGKSREQTVCFWENQPGGCRKPHCVFKHLQPRPDFDKLSSTSPVAGEFFDYYCLTRQCGSCICDLL</sequence>
<reference evidence="12" key="1">
    <citation type="submission" date="2022-11" db="UniProtKB">
        <authorList>
            <consortium name="WormBaseParasite"/>
        </authorList>
    </citation>
    <scope>IDENTIFICATION</scope>
</reference>
<dbReference type="SUPFAM" id="SSF50044">
    <property type="entry name" value="SH3-domain"/>
    <property type="match status" value="1"/>
</dbReference>
<dbReference type="InterPro" id="IPR036028">
    <property type="entry name" value="SH3-like_dom_sf"/>
</dbReference>
<dbReference type="PANTHER" id="PTHR47219:SF13">
    <property type="entry name" value="RUN AND TBC1 DOMAIN-CONTAINING PROTEIN 3"/>
    <property type="match status" value="1"/>
</dbReference>
<dbReference type="PROSITE" id="PS50103">
    <property type="entry name" value="ZF_C3H1"/>
    <property type="match status" value="2"/>
</dbReference>
<dbReference type="SMART" id="SM00356">
    <property type="entry name" value="ZnF_C3H1"/>
    <property type="match status" value="3"/>
</dbReference>
<evidence type="ECO:0000259" key="10">
    <source>
        <dbReference type="PROSITE" id="PS50826"/>
    </source>
</evidence>
<dbReference type="WBParaSite" id="PSAMB.scaffold1378size32397.g12753.t1">
    <property type="protein sequence ID" value="PSAMB.scaffold1378size32397.g12753.t1"/>
    <property type="gene ID" value="PSAMB.scaffold1378size32397.g12753"/>
</dbReference>
<feature type="domain" description="C3H1-type" evidence="9">
    <location>
        <begin position="826"/>
        <end position="848"/>
    </location>
</feature>
<dbReference type="SUPFAM" id="SSF47923">
    <property type="entry name" value="Ypt/Rab-GAP domain of gyp1p"/>
    <property type="match status" value="2"/>
</dbReference>
<dbReference type="SMART" id="SM00164">
    <property type="entry name" value="TBC"/>
    <property type="match status" value="1"/>
</dbReference>
<feature type="domain" description="C3H1-type" evidence="9">
    <location>
        <begin position="850"/>
        <end position="877"/>
    </location>
</feature>
<dbReference type="PROSITE" id="PS50826">
    <property type="entry name" value="RUN"/>
    <property type="match status" value="1"/>
</dbReference>
<dbReference type="InterPro" id="IPR050302">
    <property type="entry name" value="Rab_GAP_TBC_domain"/>
</dbReference>
<dbReference type="Gene3D" id="4.10.1000.10">
    <property type="entry name" value="Zinc finger, CCCH-type"/>
    <property type="match status" value="1"/>
</dbReference>
<evidence type="ECO:0000256" key="3">
    <source>
        <dbReference type="ARBA" id="ARBA00030864"/>
    </source>
</evidence>
<feature type="compositionally biased region" description="Acidic residues" evidence="6">
    <location>
        <begin position="16"/>
        <end position="25"/>
    </location>
</feature>
<evidence type="ECO:0000313" key="12">
    <source>
        <dbReference type="WBParaSite" id="PSAMB.scaffold1378size32397.g12753.t1"/>
    </source>
</evidence>
<dbReference type="InterPro" id="IPR041686">
    <property type="entry name" value="Znf-CCCH_3"/>
</dbReference>
<dbReference type="Gene3D" id="1.10.472.80">
    <property type="entry name" value="Ypt/Rab-GAP domain of gyp1p, domain 3"/>
    <property type="match status" value="1"/>
</dbReference>
<feature type="domain" description="SH3" evidence="7">
    <location>
        <begin position="534"/>
        <end position="593"/>
    </location>
</feature>
<evidence type="ECO:0000256" key="6">
    <source>
        <dbReference type="SAM" id="MobiDB-lite"/>
    </source>
</evidence>
<dbReference type="SMART" id="SM00593">
    <property type="entry name" value="RUN"/>
    <property type="match status" value="1"/>
</dbReference>
<dbReference type="InterPro" id="IPR000571">
    <property type="entry name" value="Znf_CCCH"/>
</dbReference>
<dbReference type="InterPro" id="IPR004012">
    <property type="entry name" value="Run_dom"/>
</dbReference>
<organism evidence="11 12">
    <name type="scientific">Plectus sambesii</name>
    <dbReference type="NCBI Taxonomy" id="2011161"/>
    <lineage>
        <taxon>Eukaryota</taxon>
        <taxon>Metazoa</taxon>
        <taxon>Ecdysozoa</taxon>
        <taxon>Nematoda</taxon>
        <taxon>Chromadorea</taxon>
        <taxon>Plectida</taxon>
        <taxon>Plectina</taxon>
        <taxon>Plectoidea</taxon>
        <taxon>Plectidae</taxon>
        <taxon>Plectus</taxon>
    </lineage>
</organism>
<accession>A0A914V1A7</accession>
<dbReference type="Pfam" id="PF00566">
    <property type="entry name" value="RabGAP-TBC"/>
    <property type="match status" value="1"/>
</dbReference>
<dbReference type="InterPro" id="IPR037213">
    <property type="entry name" value="Run_dom_sf"/>
</dbReference>
<dbReference type="FunFam" id="2.30.30.40:FF:000115">
    <property type="entry name" value="Small G protein signaling modulator 3 homolog"/>
    <property type="match status" value="1"/>
</dbReference>
<dbReference type="GO" id="GO:0008270">
    <property type="term" value="F:zinc ion binding"/>
    <property type="evidence" value="ECO:0007669"/>
    <property type="project" value="UniProtKB-KW"/>
</dbReference>
<comment type="similarity">
    <text evidence="1">Belongs to the small G protein signaling modulator family.</text>
</comment>
<name>A0A914V1A7_9BILA</name>
<evidence type="ECO:0000256" key="1">
    <source>
        <dbReference type="ARBA" id="ARBA00006296"/>
    </source>
</evidence>
<dbReference type="PROSITE" id="PS50086">
    <property type="entry name" value="TBC_RABGAP"/>
    <property type="match status" value="1"/>
</dbReference>
<evidence type="ECO:0000259" key="8">
    <source>
        <dbReference type="PROSITE" id="PS50086"/>
    </source>
</evidence>
<feature type="region of interest" description="Disordered" evidence="6">
    <location>
        <begin position="1"/>
        <end position="28"/>
    </location>
</feature>
<protein>
    <recommendedName>
        <fullName evidence="3">RUN and TBC1 domain-containing protein 3</fullName>
    </recommendedName>
</protein>
<dbReference type="SUPFAM" id="SSF140741">
    <property type="entry name" value="RUN domain-like"/>
    <property type="match status" value="1"/>
</dbReference>
<feature type="zinc finger region" description="C3H1-type" evidence="5">
    <location>
        <begin position="850"/>
        <end position="877"/>
    </location>
</feature>
<dbReference type="PROSITE" id="PS50002">
    <property type="entry name" value="SH3"/>
    <property type="match status" value="1"/>
</dbReference>